<comment type="caution">
    <text evidence="1">The sequence shown here is derived from an EMBL/GenBank/DDBJ whole genome shotgun (WGS) entry which is preliminary data.</text>
</comment>
<accession>A0A0C2NDD6</accession>
<dbReference type="EMBL" id="JWZT01000460">
    <property type="protein sequence ID" value="KII74320.1"/>
    <property type="molecule type" value="Genomic_DNA"/>
</dbReference>
<dbReference type="Proteomes" id="UP000031668">
    <property type="component" value="Unassembled WGS sequence"/>
</dbReference>
<protein>
    <submittedName>
        <fullName evidence="1">Uncharacterized protein</fullName>
    </submittedName>
</protein>
<keyword evidence="2" id="KW-1185">Reference proteome</keyword>
<evidence type="ECO:0000313" key="1">
    <source>
        <dbReference type="EMBL" id="KII74320.1"/>
    </source>
</evidence>
<evidence type="ECO:0000313" key="2">
    <source>
        <dbReference type="Proteomes" id="UP000031668"/>
    </source>
</evidence>
<gene>
    <name evidence="1" type="ORF">RF11_05666</name>
</gene>
<reference evidence="1 2" key="1">
    <citation type="journal article" date="2014" name="Genome Biol. Evol.">
        <title>The genome of the myxosporean Thelohanellus kitauei shows adaptations to nutrient acquisition within its fish host.</title>
        <authorList>
            <person name="Yang Y."/>
            <person name="Xiong J."/>
            <person name="Zhou Z."/>
            <person name="Huo F."/>
            <person name="Miao W."/>
            <person name="Ran C."/>
            <person name="Liu Y."/>
            <person name="Zhang J."/>
            <person name="Feng J."/>
            <person name="Wang M."/>
            <person name="Wang M."/>
            <person name="Wang L."/>
            <person name="Yao B."/>
        </authorList>
    </citation>
    <scope>NUCLEOTIDE SEQUENCE [LARGE SCALE GENOMIC DNA]</scope>
    <source>
        <strain evidence="1">Wuqing</strain>
    </source>
</reference>
<dbReference type="AlphaFoldDB" id="A0A0C2NDD6"/>
<organism evidence="1 2">
    <name type="scientific">Thelohanellus kitauei</name>
    <name type="common">Myxosporean</name>
    <dbReference type="NCBI Taxonomy" id="669202"/>
    <lineage>
        <taxon>Eukaryota</taxon>
        <taxon>Metazoa</taxon>
        <taxon>Cnidaria</taxon>
        <taxon>Myxozoa</taxon>
        <taxon>Myxosporea</taxon>
        <taxon>Bivalvulida</taxon>
        <taxon>Platysporina</taxon>
        <taxon>Myxobolidae</taxon>
        <taxon>Thelohanellus</taxon>
    </lineage>
</organism>
<name>A0A0C2NDD6_THEKT</name>
<proteinExistence type="predicted"/>
<sequence length="254" mass="28983">MDAKCHIIPPRNIERVHLLCVLLDVFRLCHVLEFGLQTGYRMLEVVLLPRVVQNKFEAISQPLERPFTELNFAKARRQLCEKVIGNCLCCAVNEPSNYGSAFQCLAWTVRYDRKTQARSHPFAETSKVGVASGHEVSCLRNTRWYVCVASEETLNWTKPNFGLFMNLTTFAERQQTCNNSNVRLLDVTDIHGRALLLKTLPYNSCREKTYVFSWAICVKSIPEPKKCTSVFSTRASASATRICIPDRRMIEVVS</sequence>